<protein>
    <submittedName>
        <fullName evidence="3">Autotransporter outer membrane beta-barrel domain-containing protein</fullName>
    </submittedName>
</protein>
<accession>A0A9Q2XPY9</accession>
<dbReference type="Proteomes" id="UP001106592">
    <property type="component" value="Unassembled WGS sequence"/>
</dbReference>
<proteinExistence type="predicted"/>
<evidence type="ECO:0000256" key="1">
    <source>
        <dbReference type="SAM" id="MobiDB-lite"/>
    </source>
</evidence>
<evidence type="ECO:0000259" key="2">
    <source>
        <dbReference type="PROSITE" id="PS51208"/>
    </source>
</evidence>
<dbReference type="InterPro" id="IPR006315">
    <property type="entry name" value="OM_autotransptr_brl_dom"/>
</dbReference>
<feature type="domain" description="Autotransporter" evidence="2">
    <location>
        <begin position="486"/>
        <end position="764"/>
    </location>
</feature>
<dbReference type="EMBL" id="JAHTBI010000109">
    <property type="protein sequence ID" value="MBV6290097.1"/>
    <property type="molecule type" value="Genomic_DNA"/>
</dbReference>
<dbReference type="SMART" id="SM00869">
    <property type="entry name" value="Autotransporter"/>
    <property type="match status" value="1"/>
</dbReference>
<dbReference type="Pfam" id="PF03797">
    <property type="entry name" value="Autotransporter"/>
    <property type="match status" value="1"/>
</dbReference>
<dbReference type="GO" id="GO:0019867">
    <property type="term" value="C:outer membrane"/>
    <property type="evidence" value="ECO:0007669"/>
    <property type="project" value="InterPro"/>
</dbReference>
<dbReference type="InterPro" id="IPR005546">
    <property type="entry name" value="Autotransporte_beta"/>
</dbReference>
<feature type="compositionally biased region" description="Pro residues" evidence="1">
    <location>
        <begin position="379"/>
        <end position="391"/>
    </location>
</feature>
<reference evidence="3" key="1">
    <citation type="journal article" date="2022" name="Int. J. Syst. Evol. Microbiol.">
        <title>Pseudomonas aegrilactucae sp. nov. and Pseudomonas morbosilactucae sp. nov., pathogens causing bacterial rot of lettuce in Japan.</title>
        <authorList>
            <person name="Sawada H."/>
            <person name="Fujikawa T."/>
            <person name="Satou M."/>
        </authorList>
    </citation>
    <scope>NUCLEOTIDE SEQUENCE</scope>
    <source>
        <strain evidence="3">MAFF 301350</strain>
    </source>
</reference>
<dbReference type="PROSITE" id="PS51208">
    <property type="entry name" value="AUTOTRANSPORTER"/>
    <property type="match status" value="1"/>
</dbReference>
<evidence type="ECO:0000313" key="3">
    <source>
        <dbReference type="EMBL" id="MBV6290097.1"/>
    </source>
</evidence>
<keyword evidence="4" id="KW-1185">Reference proteome</keyword>
<feature type="region of interest" description="Disordered" evidence="1">
    <location>
        <begin position="374"/>
        <end position="404"/>
    </location>
</feature>
<organism evidence="3 4">
    <name type="scientific">Pseudomonas aegrilactucae</name>
    <dbReference type="NCBI Taxonomy" id="2854028"/>
    <lineage>
        <taxon>Bacteria</taxon>
        <taxon>Pseudomonadati</taxon>
        <taxon>Pseudomonadota</taxon>
        <taxon>Gammaproteobacteria</taxon>
        <taxon>Pseudomonadales</taxon>
        <taxon>Pseudomonadaceae</taxon>
        <taxon>Pseudomonas</taxon>
    </lineage>
</organism>
<name>A0A9Q2XPY9_9PSED</name>
<dbReference type="NCBIfam" id="TIGR01414">
    <property type="entry name" value="autotrans_barl"/>
    <property type="match status" value="1"/>
</dbReference>
<sequence length="764" mass="78831">MNGNNFTLLNDGSVVGGKGGAASMSMMPGTGSLGGSGGAGVSGDGFVVYNTGTIRGGDGGTPDPLMLVGSKGGSGISGQNFEVNNATGATIDAGINSGNWANSAPAIQSSGGSTIYNAGTIGSSAPFDTSIKLEGGNNTLVLANGSNIRGSTVAGSADTFALGGSADSALNVIELTNKYIGFGTFDKRASSTWTLSGTSVGTTITQWNVRQGTLRTTNGTTLTGSVAVQQNGTLQLGNTRIDGDLVNNGTLQLGHATAPRAFVSVDGNFSQGSNGVYRIAAESNDSEGGYSRLSASGNVSLAGNAAVDVAQVNRLAIGQSLDNVVYTRAELSGNFAKVTDNSALFDFKSVATNGTGGHVDFQVVQAKTIVDIVDGGTKPKPPTTPVTPTPTPEDNEPAINSNKPARGAAQVLDTIIGQGTNNAGMQQVITSLGKLNTNQQVSDAVSQTLPLLVGSSQAAANASLTAINDVVQARVSQGRGLSSGDEVLGDRELWVKTFGSWGDQNERNGVSGFEVNSQGIVFGADAAINPQSRVGLAFAYAKSDINGDSKAAPNSADMDMYQLIGYGSYDLDDATQLTYQLDYGQGRTDGKRQILFMGTEAKAKYDSQIVHAGVALGHTLRLGEATELTPSVRADYTWVEDEGYRETGAGALNLDVDRRDSESLVLGADAELVHLFSDRLSTRLKLGVGYDTIGERASLTSAYAGAPGLSFRTQGLDASPWLGRGGVGVSYRVTDSTELSADYDAEYREDFLNQSASLKVRWAF</sequence>
<gene>
    <name evidence="3" type="ORF">KUO17_24240</name>
</gene>
<evidence type="ECO:0000313" key="4">
    <source>
        <dbReference type="Proteomes" id="UP001106592"/>
    </source>
</evidence>
<comment type="caution">
    <text evidence="3">The sequence shown here is derived from an EMBL/GenBank/DDBJ whole genome shotgun (WGS) entry which is preliminary data.</text>
</comment>
<dbReference type="AlphaFoldDB" id="A0A9Q2XPY9"/>
<reference evidence="3" key="2">
    <citation type="journal article" date="2023" name="Plant Pathol.">
        <title>Dismantling and reorganizing Pseudomonas marginalis sensu#lato.</title>
        <authorList>
            <person name="Sawada H."/>
            <person name="Fujikawa T."/>
            <person name="Satou M."/>
        </authorList>
    </citation>
    <scope>NUCLEOTIDE SEQUENCE</scope>
    <source>
        <strain evidence="3">MAFF 301350</strain>
    </source>
</reference>